<name>A0A059A8Y6_EUCGR</name>
<dbReference type="Gramene" id="KCW50121">
    <property type="protein sequence ID" value="KCW50121"/>
    <property type="gene ID" value="EUGRSUZ_K03555"/>
</dbReference>
<evidence type="ECO:0000313" key="1">
    <source>
        <dbReference type="EMBL" id="KCW50121.1"/>
    </source>
</evidence>
<dbReference type="InParanoid" id="A0A059A8Y6"/>
<reference evidence="1" key="1">
    <citation type="submission" date="2013-07" db="EMBL/GenBank/DDBJ databases">
        <title>The genome of Eucalyptus grandis.</title>
        <authorList>
            <person name="Schmutz J."/>
            <person name="Hayes R."/>
            <person name="Myburg A."/>
            <person name="Tuskan G."/>
            <person name="Grattapaglia D."/>
            <person name="Rokhsar D.S."/>
        </authorList>
    </citation>
    <scope>NUCLEOTIDE SEQUENCE</scope>
    <source>
        <tissue evidence="1">Leaf extractions</tissue>
    </source>
</reference>
<gene>
    <name evidence="1" type="ORF">EUGRSUZ_K03555</name>
</gene>
<accession>A0A059A8Y6</accession>
<sequence>MTQNKFLQAKFSKGKPSSLYRESFHHTAPNSKKNQSYPSASKWTSIILEEPKESGITLFFSQHKEKKIMLTSQKN</sequence>
<protein>
    <submittedName>
        <fullName evidence="1">Uncharacterized protein</fullName>
    </submittedName>
</protein>
<proteinExistence type="predicted"/>
<organism evidence="1">
    <name type="scientific">Eucalyptus grandis</name>
    <name type="common">Flooded gum</name>
    <dbReference type="NCBI Taxonomy" id="71139"/>
    <lineage>
        <taxon>Eukaryota</taxon>
        <taxon>Viridiplantae</taxon>
        <taxon>Streptophyta</taxon>
        <taxon>Embryophyta</taxon>
        <taxon>Tracheophyta</taxon>
        <taxon>Spermatophyta</taxon>
        <taxon>Magnoliopsida</taxon>
        <taxon>eudicotyledons</taxon>
        <taxon>Gunneridae</taxon>
        <taxon>Pentapetalae</taxon>
        <taxon>rosids</taxon>
        <taxon>malvids</taxon>
        <taxon>Myrtales</taxon>
        <taxon>Myrtaceae</taxon>
        <taxon>Myrtoideae</taxon>
        <taxon>Eucalypteae</taxon>
        <taxon>Eucalyptus</taxon>
    </lineage>
</organism>
<dbReference type="EMBL" id="KK198763">
    <property type="protein sequence ID" value="KCW50121.1"/>
    <property type="molecule type" value="Genomic_DNA"/>
</dbReference>
<dbReference type="AlphaFoldDB" id="A0A059A8Y6"/>